<dbReference type="Gene3D" id="3.40.50.1820">
    <property type="entry name" value="alpha/beta hydrolase"/>
    <property type="match status" value="1"/>
</dbReference>
<dbReference type="InterPro" id="IPR029058">
    <property type="entry name" value="AB_hydrolase_fold"/>
</dbReference>
<gene>
    <name evidence="5" type="ORF">ACFFH7_14925</name>
</gene>
<dbReference type="PANTHER" id="PTHR22946:SF9">
    <property type="entry name" value="POLYKETIDE TRANSFERASE AF380"/>
    <property type="match status" value="1"/>
</dbReference>
<evidence type="ECO:0000256" key="3">
    <source>
        <dbReference type="SAM" id="SignalP"/>
    </source>
</evidence>
<evidence type="ECO:0000256" key="2">
    <source>
        <dbReference type="ARBA" id="ARBA00022801"/>
    </source>
</evidence>
<dbReference type="EMBL" id="JBHLUD010000004">
    <property type="protein sequence ID" value="MFC0542788.1"/>
    <property type="molecule type" value="Genomic_DNA"/>
</dbReference>
<sequence>MRSSVHVRRRTAGLAAVAAVLALITAAPPASAQPSGTTRGPNPTMAMIEASRGPFATAQLNVAPGNGFNGGTIYYPTDTSLGTWGAVAIVPGYTALFRNEEAWMGPWLSSFGFVVIGVETLSRTDSADARGTELLAALTYLTQRSPVRDRVDPARLSVIGHSAGGAGAILAAERQPSLRAAVGLAPGSPVGSTSLATDHVPMMIVGGQRDAVVTPTYLNNLYATVPAATQSDFVQIAGADHVYYTHPNNVEMKVLIPWLKTFVDGDARYTPFLCPKLPDPSGISLYRPKCPYTPPAGRQP</sequence>
<proteinExistence type="inferred from homology"/>
<evidence type="ECO:0000256" key="1">
    <source>
        <dbReference type="ARBA" id="ARBA00008645"/>
    </source>
</evidence>
<dbReference type="SUPFAM" id="SSF53474">
    <property type="entry name" value="alpha/beta-Hydrolases"/>
    <property type="match status" value="1"/>
</dbReference>
<comment type="similarity">
    <text evidence="1">Belongs to the AB hydrolase superfamily.</text>
</comment>
<keyword evidence="6" id="KW-1185">Reference proteome</keyword>
<dbReference type="RefSeq" id="WP_273941204.1">
    <property type="nucleotide sequence ID" value="NZ_CP097263.1"/>
</dbReference>
<accession>A0ABV6MR45</accession>
<name>A0ABV6MR45_9PSEU</name>
<dbReference type="PANTHER" id="PTHR22946">
    <property type="entry name" value="DIENELACTONE HYDROLASE DOMAIN-CONTAINING PROTEIN-RELATED"/>
    <property type="match status" value="1"/>
</dbReference>
<dbReference type="EC" id="3.1.-.-" evidence="5"/>
<evidence type="ECO:0000313" key="6">
    <source>
        <dbReference type="Proteomes" id="UP001589810"/>
    </source>
</evidence>
<dbReference type="InterPro" id="IPR050261">
    <property type="entry name" value="FrsA_esterase"/>
</dbReference>
<dbReference type="GO" id="GO:0016787">
    <property type="term" value="F:hydrolase activity"/>
    <property type="evidence" value="ECO:0007669"/>
    <property type="project" value="UniProtKB-KW"/>
</dbReference>
<reference evidence="5 6" key="1">
    <citation type="submission" date="2024-09" db="EMBL/GenBank/DDBJ databases">
        <authorList>
            <person name="Sun Q."/>
            <person name="Mori K."/>
        </authorList>
    </citation>
    <scope>NUCLEOTIDE SEQUENCE [LARGE SCALE GENOMIC DNA]</scope>
    <source>
        <strain evidence="5 6">TBRC 1432</strain>
    </source>
</reference>
<dbReference type="Proteomes" id="UP001589810">
    <property type="component" value="Unassembled WGS sequence"/>
</dbReference>
<feature type="signal peptide" evidence="3">
    <location>
        <begin position="1"/>
        <end position="32"/>
    </location>
</feature>
<dbReference type="InterPro" id="IPR041127">
    <property type="entry name" value="PET_hydrolase/cutinase-like"/>
</dbReference>
<evidence type="ECO:0000313" key="5">
    <source>
        <dbReference type="EMBL" id="MFC0542788.1"/>
    </source>
</evidence>
<evidence type="ECO:0000259" key="4">
    <source>
        <dbReference type="Pfam" id="PF12740"/>
    </source>
</evidence>
<dbReference type="Pfam" id="PF12740">
    <property type="entry name" value="PETase"/>
    <property type="match status" value="1"/>
</dbReference>
<comment type="caution">
    <text evidence="5">The sequence shown here is derived from an EMBL/GenBank/DDBJ whole genome shotgun (WGS) entry which is preliminary data.</text>
</comment>
<keyword evidence="3" id="KW-0732">Signal</keyword>
<feature type="domain" description="PET hydrolase/cutinase-like" evidence="4">
    <location>
        <begin position="35"/>
        <end position="291"/>
    </location>
</feature>
<feature type="chain" id="PRO_5045101257" evidence="3">
    <location>
        <begin position="33"/>
        <end position="300"/>
    </location>
</feature>
<organism evidence="5 6">
    <name type="scientific">Kutzneria chonburiensis</name>
    <dbReference type="NCBI Taxonomy" id="1483604"/>
    <lineage>
        <taxon>Bacteria</taxon>
        <taxon>Bacillati</taxon>
        <taxon>Actinomycetota</taxon>
        <taxon>Actinomycetes</taxon>
        <taxon>Pseudonocardiales</taxon>
        <taxon>Pseudonocardiaceae</taxon>
        <taxon>Kutzneria</taxon>
    </lineage>
</organism>
<keyword evidence="2 5" id="KW-0378">Hydrolase</keyword>
<protein>
    <submittedName>
        <fullName evidence="5">Dienelactone hydrolase family protein</fullName>
        <ecNumber evidence="5">3.1.-.-</ecNumber>
    </submittedName>
</protein>